<gene>
    <name evidence="3" type="ORF">ACFOSV_05085</name>
</gene>
<proteinExistence type="predicted"/>
<sequence>MKRFVFLCLLFMVFSPILAQQNVTFQENFFNNNRFKIDGVDADAEEVAHVMSSFELSQKNFIEGHKQMKIGSGLNILGMGILVGAFVTYGVSGFTQEGLSTYLILSIAGAGVGTVGGAIRRKGKSRVETSVAEYNYLIDRSNYNEISLQVAPDKFGLVFNF</sequence>
<evidence type="ECO:0000313" key="3">
    <source>
        <dbReference type="EMBL" id="MFC3879534.1"/>
    </source>
</evidence>
<keyword evidence="4" id="KW-1185">Reference proteome</keyword>
<comment type="caution">
    <text evidence="3">The sequence shown here is derived from an EMBL/GenBank/DDBJ whole genome shotgun (WGS) entry which is preliminary data.</text>
</comment>
<evidence type="ECO:0008006" key="5">
    <source>
        <dbReference type="Google" id="ProtNLM"/>
    </source>
</evidence>
<organism evidence="3 4">
    <name type="scientific">Algoriphagus namhaensis</name>
    <dbReference type="NCBI Taxonomy" id="915353"/>
    <lineage>
        <taxon>Bacteria</taxon>
        <taxon>Pseudomonadati</taxon>
        <taxon>Bacteroidota</taxon>
        <taxon>Cytophagia</taxon>
        <taxon>Cytophagales</taxon>
        <taxon>Cyclobacteriaceae</taxon>
        <taxon>Algoriphagus</taxon>
    </lineage>
</organism>
<evidence type="ECO:0000313" key="4">
    <source>
        <dbReference type="Proteomes" id="UP001595805"/>
    </source>
</evidence>
<name>A0ABV8AQD3_9BACT</name>
<keyword evidence="1" id="KW-0472">Membrane</keyword>
<keyword evidence="1" id="KW-0812">Transmembrane</keyword>
<keyword evidence="2" id="KW-0732">Signal</keyword>
<reference evidence="4" key="1">
    <citation type="journal article" date="2019" name="Int. J. Syst. Evol. Microbiol.">
        <title>The Global Catalogue of Microorganisms (GCM) 10K type strain sequencing project: providing services to taxonomists for standard genome sequencing and annotation.</title>
        <authorList>
            <consortium name="The Broad Institute Genomics Platform"/>
            <consortium name="The Broad Institute Genome Sequencing Center for Infectious Disease"/>
            <person name="Wu L."/>
            <person name="Ma J."/>
        </authorList>
    </citation>
    <scope>NUCLEOTIDE SEQUENCE [LARGE SCALE GENOMIC DNA]</scope>
    <source>
        <strain evidence="4">CCUG 60523</strain>
    </source>
</reference>
<dbReference type="RefSeq" id="WP_377904048.1">
    <property type="nucleotide sequence ID" value="NZ_JBHRZS010000006.1"/>
</dbReference>
<evidence type="ECO:0000256" key="1">
    <source>
        <dbReference type="SAM" id="Phobius"/>
    </source>
</evidence>
<dbReference type="Proteomes" id="UP001595805">
    <property type="component" value="Unassembled WGS sequence"/>
</dbReference>
<feature type="chain" id="PRO_5046045147" description="Glycine zipper family protein" evidence="2">
    <location>
        <begin position="20"/>
        <end position="161"/>
    </location>
</feature>
<keyword evidence="1" id="KW-1133">Transmembrane helix</keyword>
<protein>
    <recommendedName>
        <fullName evidence="5">Glycine zipper family protein</fullName>
    </recommendedName>
</protein>
<feature type="signal peptide" evidence="2">
    <location>
        <begin position="1"/>
        <end position="19"/>
    </location>
</feature>
<accession>A0ABV8AQD3</accession>
<dbReference type="EMBL" id="JBHRZS010000006">
    <property type="protein sequence ID" value="MFC3879534.1"/>
    <property type="molecule type" value="Genomic_DNA"/>
</dbReference>
<feature type="transmembrane region" description="Helical" evidence="1">
    <location>
        <begin position="99"/>
        <end position="119"/>
    </location>
</feature>
<evidence type="ECO:0000256" key="2">
    <source>
        <dbReference type="SAM" id="SignalP"/>
    </source>
</evidence>